<feature type="transmembrane region" description="Helical" evidence="5">
    <location>
        <begin position="214"/>
        <end position="234"/>
    </location>
</feature>
<dbReference type="InterPro" id="IPR007300">
    <property type="entry name" value="CidB/LrgB"/>
</dbReference>
<comment type="subcellular location">
    <subcellularLocation>
        <location evidence="1">Membrane</location>
        <topology evidence="1">Multi-pass membrane protein</topology>
    </subcellularLocation>
</comment>
<feature type="transmembrane region" description="Helical" evidence="5">
    <location>
        <begin position="154"/>
        <end position="174"/>
    </location>
</feature>
<evidence type="ECO:0000313" key="7">
    <source>
        <dbReference type="Proteomes" id="UP000248916"/>
    </source>
</evidence>
<organism evidence="6 7">
    <name type="scientific">Palleronia aestuarii</name>
    <dbReference type="NCBI Taxonomy" id="568105"/>
    <lineage>
        <taxon>Bacteria</taxon>
        <taxon>Pseudomonadati</taxon>
        <taxon>Pseudomonadota</taxon>
        <taxon>Alphaproteobacteria</taxon>
        <taxon>Rhodobacterales</taxon>
        <taxon>Roseobacteraceae</taxon>
        <taxon>Palleronia</taxon>
    </lineage>
</organism>
<dbReference type="RefSeq" id="WP_111535947.1">
    <property type="nucleotide sequence ID" value="NZ_QKZL01000002.1"/>
</dbReference>
<dbReference type="Proteomes" id="UP000248916">
    <property type="component" value="Unassembled WGS sequence"/>
</dbReference>
<evidence type="ECO:0000256" key="3">
    <source>
        <dbReference type="ARBA" id="ARBA00022989"/>
    </source>
</evidence>
<sequence length="235" mass="24508">MIEIWSYLRQEELLWLSATLVAYLCGTRLFELSGRSPLVNPVLVAIILLGATLILSGTSYATYFEGAQFVHFMLGPATVSLAVPLWVNRKRVGRVLLPMAAALVVGSMVALLSAVAMGMAIGLDRISLISLASKSVTAPVAIGITEELGGAPTLTAILVILTGIAGAIMVTPLLNLARLTDWRARGFSAGVAAHGIGTARAFQVNETAGTFSGIGMGLNAVLTALVAPLIVRLIL</sequence>
<keyword evidence="4 5" id="KW-0472">Membrane</keyword>
<evidence type="ECO:0000256" key="5">
    <source>
        <dbReference type="SAM" id="Phobius"/>
    </source>
</evidence>
<dbReference type="GO" id="GO:0016020">
    <property type="term" value="C:membrane"/>
    <property type="evidence" value="ECO:0007669"/>
    <property type="project" value="UniProtKB-SubCell"/>
</dbReference>
<dbReference type="AlphaFoldDB" id="A0A2W7P0U3"/>
<dbReference type="OrthoDB" id="9811701at2"/>
<dbReference type="EMBL" id="QKZL01000002">
    <property type="protein sequence ID" value="PZX19076.1"/>
    <property type="molecule type" value="Genomic_DNA"/>
</dbReference>
<dbReference type="Pfam" id="PF04172">
    <property type="entry name" value="LrgB"/>
    <property type="match status" value="1"/>
</dbReference>
<evidence type="ECO:0000256" key="1">
    <source>
        <dbReference type="ARBA" id="ARBA00004141"/>
    </source>
</evidence>
<protein>
    <submittedName>
        <fullName evidence="6">Putative murein hydrolase (TIGR00659 family)</fullName>
    </submittedName>
</protein>
<gene>
    <name evidence="6" type="ORF">LX81_00775</name>
</gene>
<dbReference type="PANTHER" id="PTHR30249">
    <property type="entry name" value="PUTATIVE SEROTONIN TRANSPORTER"/>
    <property type="match status" value="1"/>
</dbReference>
<dbReference type="GO" id="GO:0016787">
    <property type="term" value="F:hydrolase activity"/>
    <property type="evidence" value="ECO:0007669"/>
    <property type="project" value="UniProtKB-KW"/>
</dbReference>
<feature type="transmembrane region" description="Helical" evidence="5">
    <location>
        <begin position="99"/>
        <end position="121"/>
    </location>
</feature>
<name>A0A2W7P0U3_9RHOB</name>
<reference evidence="6 7" key="1">
    <citation type="submission" date="2018-06" db="EMBL/GenBank/DDBJ databases">
        <title>Genomic Encyclopedia of Archaeal and Bacterial Type Strains, Phase II (KMG-II): from individual species to whole genera.</title>
        <authorList>
            <person name="Goeker M."/>
        </authorList>
    </citation>
    <scope>NUCLEOTIDE SEQUENCE [LARGE SCALE GENOMIC DNA]</scope>
    <source>
        <strain evidence="6 7">DSM 22009</strain>
    </source>
</reference>
<keyword evidence="7" id="KW-1185">Reference proteome</keyword>
<evidence type="ECO:0000256" key="4">
    <source>
        <dbReference type="ARBA" id="ARBA00023136"/>
    </source>
</evidence>
<evidence type="ECO:0000313" key="6">
    <source>
        <dbReference type="EMBL" id="PZX19076.1"/>
    </source>
</evidence>
<keyword evidence="2 5" id="KW-0812">Transmembrane</keyword>
<feature type="transmembrane region" description="Helical" evidence="5">
    <location>
        <begin position="13"/>
        <end position="30"/>
    </location>
</feature>
<proteinExistence type="predicted"/>
<evidence type="ECO:0000256" key="2">
    <source>
        <dbReference type="ARBA" id="ARBA00022692"/>
    </source>
</evidence>
<comment type="caution">
    <text evidence="6">The sequence shown here is derived from an EMBL/GenBank/DDBJ whole genome shotgun (WGS) entry which is preliminary data.</text>
</comment>
<accession>A0A2W7P0U3</accession>
<dbReference type="PANTHER" id="PTHR30249:SF0">
    <property type="entry name" value="PLASTIDAL GLYCOLATE_GLYCERATE TRANSLOCATOR 1, CHLOROPLASTIC"/>
    <property type="match status" value="1"/>
</dbReference>
<keyword evidence="6" id="KW-0378">Hydrolase</keyword>
<keyword evidence="3 5" id="KW-1133">Transmembrane helix</keyword>
<feature type="transmembrane region" description="Helical" evidence="5">
    <location>
        <begin position="42"/>
        <end position="63"/>
    </location>
</feature>